<dbReference type="Proteomes" id="UP001519325">
    <property type="component" value="Unassembled WGS sequence"/>
</dbReference>
<feature type="region of interest" description="Disordered" evidence="1">
    <location>
        <begin position="1"/>
        <end position="23"/>
    </location>
</feature>
<dbReference type="EMBL" id="JAGGMR010000001">
    <property type="protein sequence ID" value="MBP2192382.1"/>
    <property type="molecule type" value="Genomic_DNA"/>
</dbReference>
<feature type="region of interest" description="Disordered" evidence="1">
    <location>
        <begin position="59"/>
        <end position="103"/>
    </location>
</feature>
<dbReference type="RefSeq" id="WP_209895167.1">
    <property type="nucleotide sequence ID" value="NZ_JAGGMR010000001.1"/>
</dbReference>
<sequence length="139" mass="15288">MPKTTKAGKPIKSELPSTLVKSESKAQRTFAETYDSAIQEYGDEQRAHRVAYAALKHSYEKVGDHWEPKERKGPSDPRAESGGPNARGETAEGVDANASKKHLQDVARRLDIAGRSTMTKDQLVDAIKKANRRESAAAR</sequence>
<keyword evidence="4" id="KW-1185">Reference proteome</keyword>
<dbReference type="SUPFAM" id="SSF140376">
    <property type="entry name" value="ChaB-like"/>
    <property type="match status" value="1"/>
</dbReference>
<feature type="domain" description="Rho termination factor-like N-terminal" evidence="2">
    <location>
        <begin position="103"/>
        <end position="131"/>
    </location>
</feature>
<dbReference type="Pfam" id="PF06150">
    <property type="entry name" value="ChaB"/>
    <property type="match status" value="1"/>
</dbReference>
<dbReference type="InterPro" id="IPR009317">
    <property type="entry name" value="ChaB"/>
</dbReference>
<dbReference type="Pfam" id="PF07498">
    <property type="entry name" value="Rho_N"/>
    <property type="match status" value="1"/>
</dbReference>
<evidence type="ECO:0000313" key="4">
    <source>
        <dbReference type="Proteomes" id="UP001519325"/>
    </source>
</evidence>
<dbReference type="InterPro" id="IPR011112">
    <property type="entry name" value="Rho-like_N"/>
</dbReference>
<evidence type="ECO:0000256" key="1">
    <source>
        <dbReference type="SAM" id="MobiDB-lite"/>
    </source>
</evidence>
<evidence type="ECO:0000313" key="3">
    <source>
        <dbReference type="EMBL" id="MBP2192382.1"/>
    </source>
</evidence>
<evidence type="ECO:0000259" key="2">
    <source>
        <dbReference type="Pfam" id="PF07498"/>
    </source>
</evidence>
<comment type="caution">
    <text evidence="3">The sequence shown here is derived from an EMBL/GenBank/DDBJ whole genome shotgun (WGS) entry which is preliminary data.</text>
</comment>
<name>A0ABS4QKZ4_9NOCA</name>
<organism evidence="3 4">
    <name type="scientific">Nocardia goodfellowii</name>
    <dbReference type="NCBI Taxonomy" id="882446"/>
    <lineage>
        <taxon>Bacteria</taxon>
        <taxon>Bacillati</taxon>
        <taxon>Actinomycetota</taxon>
        <taxon>Actinomycetes</taxon>
        <taxon>Mycobacteriales</taxon>
        <taxon>Nocardiaceae</taxon>
        <taxon>Nocardia</taxon>
    </lineage>
</organism>
<feature type="compositionally biased region" description="Basic and acidic residues" evidence="1">
    <location>
        <begin position="59"/>
        <end position="79"/>
    </location>
</feature>
<proteinExistence type="predicted"/>
<dbReference type="InterPro" id="IPR037205">
    <property type="entry name" value="ChaB_sf"/>
</dbReference>
<gene>
    <name evidence="3" type="ORF">BJ987_005283</name>
</gene>
<feature type="region of interest" description="Disordered" evidence="1">
    <location>
        <begin position="118"/>
        <end position="139"/>
    </location>
</feature>
<feature type="compositionally biased region" description="Basic and acidic residues" evidence="1">
    <location>
        <begin position="122"/>
        <end position="139"/>
    </location>
</feature>
<accession>A0ABS4QKZ4</accession>
<dbReference type="Gene3D" id="1.10.1740.70">
    <property type="entry name" value="ChaB"/>
    <property type="match status" value="1"/>
</dbReference>
<protein>
    <submittedName>
        <fullName evidence="3">Cation transport regulator ChaB</fullName>
    </submittedName>
</protein>
<reference evidence="3 4" key="1">
    <citation type="submission" date="2021-03" db="EMBL/GenBank/DDBJ databases">
        <title>Sequencing the genomes of 1000 actinobacteria strains.</title>
        <authorList>
            <person name="Klenk H.-P."/>
        </authorList>
    </citation>
    <scope>NUCLEOTIDE SEQUENCE [LARGE SCALE GENOMIC DNA]</scope>
    <source>
        <strain evidence="3 4">DSM 45516</strain>
    </source>
</reference>